<dbReference type="Pfam" id="PF01510">
    <property type="entry name" value="Amidase_2"/>
    <property type="match status" value="1"/>
</dbReference>
<feature type="transmembrane region" description="Helical" evidence="3">
    <location>
        <begin position="30"/>
        <end position="52"/>
    </location>
</feature>
<keyword evidence="3" id="KW-1133">Transmembrane helix</keyword>
<dbReference type="InterPro" id="IPR006619">
    <property type="entry name" value="PGRP_domain_met/bac"/>
</dbReference>
<dbReference type="RefSeq" id="WP_378576640.1">
    <property type="nucleotide sequence ID" value="NZ_JBHSFQ010000019.1"/>
</dbReference>
<keyword evidence="3" id="KW-0472">Membrane</keyword>
<dbReference type="SMART" id="SM00644">
    <property type="entry name" value="Ami_2"/>
    <property type="match status" value="1"/>
</dbReference>
<evidence type="ECO:0000259" key="4">
    <source>
        <dbReference type="SMART" id="SM00644"/>
    </source>
</evidence>
<evidence type="ECO:0000259" key="5">
    <source>
        <dbReference type="SMART" id="SM00701"/>
    </source>
</evidence>
<dbReference type="InterPro" id="IPR036505">
    <property type="entry name" value="Amidase/PGRP_sf"/>
</dbReference>
<keyword evidence="3" id="KW-0812">Transmembrane</keyword>
<evidence type="ECO:0000256" key="3">
    <source>
        <dbReference type="SAM" id="Phobius"/>
    </source>
</evidence>
<comment type="caution">
    <text evidence="6">The sequence shown here is derived from an EMBL/GenBank/DDBJ whole genome shotgun (WGS) entry which is preliminary data.</text>
</comment>
<evidence type="ECO:0000313" key="6">
    <source>
        <dbReference type="EMBL" id="MFC4563940.1"/>
    </source>
</evidence>
<feature type="region of interest" description="Disordered" evidence="2">
    <location>
        <begin position="244"/>
        <end position="282"/>
    </location>
</feature>
<keyword evidence="7" id="KW-1185">Reference proteome</keyword>
<dbReference type="InterPro" id="IPR015510">
    <property type="entry name" value="PGRP"/>
</dbReference>
<name>A0ABV9E174_9ACTN</name>
<organism evidence="6 7">
    <name type="scientific">Nocardiopsis mangrovi</name>
    <dbReference type="NCBI Taxonomy" id="1179818"/>
    <lineage>
        <taxon>Bacteria</taxon>
        <taxon>Bacillati</taxon>
        <taxon>Actinomycetota</taxon>
        <taxon>Actinomycetes</taxon>
        <taxon>Streptosporangiales</taxon>
        <taxon>Nocardiopsidaceae</taxon>
        <taxon>Nocardiopsis</taxon>
    </lineage>
</organism>
<feature type="domain" description="N-acetylmuramoyl-L-alanine amidase" evidence="4">
    <location>
        <begin position="68"/>
        <end position="215"/>
    </location>
</feature>
<evidence type="ECO:0000256" key="1">
    <source>
        <dbReference type="ARBA" id="ARBA00007553"/>
    </source>
</evidence>
<dbReference type="InterPro" id="IPR006311">
    <property type="entry name" value="TAT_signal"/>
</dbReference>
<evidence type="ECO:0000313" key="7">
    <source>
        <dbReference type="Proteomes" id="UP001595923"/>
    </source>
</evidence>
<dbReference type="InterPro" id="IPR002502">
    <property type="entry name" value="Amidase_domain"/>
</dbReference>
<proteinExistence type="inferred from homology"/>
<comment type="similarity">
    <text evidence="1">Belongs to the N-acetylmuramoyl-L-alanine amidase 2 family.</text>
</comment>
<dbReference type="Gene3D" id="3.40.80.10">
    <property type="entry name" value="Peptidoglycan recognition protein-like"/>
    <property type="match status" value="1"/>
</dbReference>
<gene>
    <name evidence="6" type="ORF">ACFO4E_18930</name>
</gene>
<reference evidence="7" key="1">
    <citation type="journal article" date="2019" name="Int. J. Syst. Evol. Microbiol.">
        <title>The Global Catalogue of Microorganisms (GCM) 10K type strain sequencing project: providing services to taxonomists for standard genome sequencing and annotation.</title>
        <authorList>
            <consortium name="The Broad Institute Genomics Platform"/>
            <consortium name="The Broad Institute Genome Sequencing Center for Infectious Disease"/>
            <person name="Wu L."/>
            <person name="Ma J."/>
        </authorList>
    </citation>
    <scope>NUCLEOTIDE SEQUENCE [LARGE SCALE GENOMIC DNA]</scope>
    <source>
        <strain evidence="7">XZYJ18</strain>
    </source>
</reference>
<dbReference type="SUPFAM" id="SSF55846">
    <property type="entry name" value="N-acetylmuramoyl-L-alanine amidase-like"/>
    <property type="match status" value="1"/>
</dbReference>
<dbReference type="EMBL" id="JBHSFQ010000019">
    <property type="protein sequence ID" value="MFC4563940.1"/>
    <property type="molecule type" value="Genomic_DNA"/>
</dbReference>
<dbReference type="PANTHER" id="PTHR11022">
    <property type="entry name" value="PEPTIDOGLYCAN RECOGNITION PROTEIN"/>
    <property type="match status" value="1"/>
</dbReference>
<feature type="compositionally biased region" description="Basic and acidic residues" evidence="2">
    <location>
        <begin position="244"/>
        <end position="268"/>
    </location>
</feature>
<dbReference type="PANTHER" id="PTHR11022:SF41">
    <property type="entry name" value="PEPTIDOGLYCAN-RECOGNITION PROTEIN LC-RELATED"/>
    <property type="match status" value="1"/>
</dbReference>
<sequence length="282" mass="29786">MTETRRSIDAETAPGAVDGMSRRSILRGSAFVAGGVLLGGAAQVGMAGSALAAPEPSISSRSAWGARAPQNPAQVTSTRPTYIVVHHTATANSTDYSQSHAFALSRSIQNYHMDSNGWADTGQQLTISRGGHIMEGRNLSLSSIRGGRHVVGAHVANYNGVAVGIENEGTYTSVGPTTALYNSLVATCAWLCTVYSRPTSAIVGHRDLNATACPGNQLYARLPQLRSDVGARLTSIGLAELHDADLRTDERPPYPRTPDDEPFVRYDHGPALGSRDPNHAIG</sequence>
<feature type="domain" description="Peptidoglycan recognition protein family" evidence="5">
    <location>
        <begin position="56"/>
        <end position="209"/>
    </location>
</feature>
<dbReference type="PROSITE" id="PS51318">
    <property type="entry name" value="TAT"/>
    <property type="match status" value="1"/>
</dbReference>
<dbReference type="SMART" id="SM00701">
    <property type="entry name" value="PGRP"/>
    <property type="match status" value="1"/>
</dbReference>
<dbReference type="CDD" id="cd06583">
    <property type="entry name" value="PGRP"/>
    <property type="match status" value="1"/>
</dbReference>
<dbReference type="Proteomes" id="UP001595923">
    <property type="component" value="Unassembled WGS sequence"/>
</dbReference>
<protein>
    <submittedName>
        <fullName evidence="6">Peptidoglycan recognition family protein</fullName>
    </submittedName>
</protein>
<evidence type="ECO:0000256" key="2">
    <source>
        <dbReference type="SAM" id="MobiDB-lite"/>
    </source>
</evidence>
<accession>A0ABV9E174</accession>